<dbReference type="EMBL" id="JBBPBM010000703">
    <property type="protein sequence ID" value="KAK8492769.1"/>
    <property type="molecule type" value="Genomic_DNA"/>
</dbReference>
<organism evidence="1 2">
    <name type="scientific">Hibiscus sabdariffa</name>
    <name type="common">roselle</name>
    <dbReference type="NCBI Taxonomy" id="183260"/>
    <lineage>
        <taxon>Eukaryota</taxon>
        <taxon>Viridiplantae</taxon>
        <taxon>Streptophyta</taxon>
        <taxon>Embryophyta</taxon>
        <taxon>Tracheophyta</taxon>
        <taxon>Spermatophyta</taxon>
        <taxon>Magnoliopsida</taxon>
        <taxon>eudicotyledons</taxon>
        <taxon>Gunneridae</taxon>
        <taxon>Pentapetalae</taxon>
        <taxon>rosids</taxon>
        <taxon>malvids</taxon>
        <taxon>Malvales</taxon>
        <taxon>Malvaceae</taxon>
        <taxon>Malvoideae</taxon>
        <taxon>Hibiscus</taxon>
    </lineage>
</organism>
<evidence type="ECO:0000313" key="1">
    <source>
        <dbReference type="EMBL" id="KAK8492769.1"/>
    </source>
</evidence>
<proteinExistence type="predicted"/>
<gene>
    <name evidence="1" type="ORF">V6N12_011521</name>
</gene>
<keyword evidence="2" id="KW-1185">Reference proteome</keyword>
<dbReference type="Proteomes" id="UP001472677">
    <property type="component" value="Unassembled WGS sequence"/>
</dbReference>
<comment type="caution">
    <text evidence="1">The sequence shown here is derived from an EMBL/GenBank/DDBJ whole genome shotgun (WGS) entry which is preliminary data.</text>
</comment>
<reference evidence="1 2" key="1">
    <citation type="journal article" date="2024" name="G3 (Bethesda)">
        <title>Genome assembly of Hibiscus sabdariffa L. provides insights into metabolisms of medicinal natural products.</title>
        <authorList>
            <person name="Kim T."/>
        </authorList>
    </citation>
    <scope>NUCLEOTIDE SEQUENCE [LARGE SCALE GENOMIC DNA]</scope>
    <source>
        <strain evidence="1">TK-2024</strain>
        <tissue evidence="1">Old leaves</tissue>
    </source>
</reference>
<accession>A0ABR2AI68</accession>
<name>A0ABR2AI68_9ROSI</name>
<protein>
    <submittedName>
        <fullName evidence="1">Uncharacterized protein</fullName>
    </submittedName>
</protein>
<sequence>MFATQTAVSTGSGYWNFQERRNTMQSFHRWRPKDLPSACDSGMSIAVEAFEEMKKKQQALIRTRTLQVFTENDGEHYPAFNIQLIFKMLIFNMPNSSSRS</sequence>
<evidence type="ECO:0000313" key="2">
    <source>
        <dbReference type="Proteomes" id="UP001472677"/>
    </source>
</evidence>